<keyword evidence="6" id="KW-1133">Transmembrane helix</keyword>
<dbReference type="eggNOG" id="KOG1113">
    <property type="taxonomic scope" value="Eukaryota"/>
</dbReference>
<dbReference type="Gene3D" id="2.60.120.10">
    <property type="entry name" value="Jelly Rolls"/>
    <property type="match status" value="2"/>
</dbReference>
<evidence type="ECO:0000256" key="3">
    <source>
        <dbReference type="ARBA" id="ARBA00022737"/>
    </source>
</evidence>
<dbReference type="Proteomes" id="UP000054408">
    <property type="component" value="Unassembled WGS sequence"/>
</dbReference>
<feature type="region of interest" description="Disordered" evidence="5">
    <location>
        <begin position="438"/>
        <end position="470"/>
    </location>
</feature>
<evidence type="ECO:0000256" key="2">
    <source>
        <dbReference type="ARBA" id="ARBA00022553"/>
    </source>
</evidence>
<dbReference type="InterPro" id="IPR004098">
    <property type="entry name" value="Prp18"/>
</dbReference>
<dbReference type="STRING" id="461836.A0A0L0DP44"/>
<dbReference type="PRINTS" id="PR00103">
    <property type="entry name" value="CAMPKINASE"/>
</dbReference>
<dbReference type="GO" id="GO:0004862">
    <property type="term" value="F:cAMP-dependent protein kinase inhibitor activity"/>
    <property type="evidence" value="ECO:0007669"/>
    <property type="project" value="TreeGrafter"/>
</dbReference>
<dbReference type="GeneID" id="25570161"/>
<dbReference type="PANTHER" id="PTHR11635">
    <property type="entry name" value="CAMP-DEPENDENT PROTEIN KINASE REGULATORY CHAIN"/>
    <property type="match status" value="1"/>
</dbReference>
<keyword evidence="6" id="KW-0812">Transmembrane</keyword>
<feature type="transmembrane region" description="Helical" evidence="6">
    <location>
        <begin position="507"/>
        <end position="529"/>
    </location>
</feature>
<dbReference type="InterPro" id="IPR014906">
    <property type="entry name" value="PRP4-like"/>
</dbReference>
<keyword evidence="9" id="KW-1185">Reference proteome</keyword>
<feature type="transmembrane region" description="Helical" evidence="6">
    <location>
        <begin position="536"/>
        <end position="553"/>
    </location>
</feature>
<dbReference type="CDD" id="cd00038">
    <property type="entry name" value="CAP_ED"/>
    <property type="match status" value="2"/>
</dbReference>
<dbReference type="GO" id="GO:0008380">
    <property type="term" value="P:RNA splicing"/>
    <property type="evidence" value="ECO:0007669"/>
    <property type="project" value="InterPro"/>
</dbReference>
<dbReference type="SUPFAM" id="SSF51206">
    <property type="entry name" value="cAMP-binding domain-like"/>
    <property type="match status" value="2"/>
</dbReference>
<dbReference type="eggNOG" id="KOG2808">
    <property type="taxonomic scope" value="Eukaryota"/>
</dbReference>
<organism evidence="8 9">
    <name type="scientific">Thecamonas trahens ATCC 50062</name>
    <dbReference type="NCBI Taxonomy" id="461836"/>
    <lineage>
        <taxon>Eukaryota</taxon>
        <taxon>Apusozoa</taxon>
        <taxon>Apusomonadida</taxon>
        <taxon>Apusomonadidae</taxon>
        <taxon>Thecamonas</taxon>
    </lineage>
</organism>
<evidence type="ECO:0000259" key="7">
    <source>
        <dbReference type="PROSITE" id="PS50042"/>
    </source>
</evidence>
<sequence length="873" mass="91777">MDPAALLPASGIPASSSNSSSSSPAAAVDAQAGASMRHASQGSLRSPTIAALGGRGRRGSISAEVLRPRKTGFKPPQHAKTPEAKARIRSAVAGHILFRHLDADQLTVVVNAMFELPTVAGTSIIRQGDPGDYFYIVDSGKFDIFVTPSGGGPTAKVLTVTAGGAFGELALMYNAPRAATCTAVKDSVLWALDRVTFNYILMDSTLAKRDRYQEFLRDVPLFRSADASMLGQIADVLGEAVFSDGEYIVRQGDSAADRFYIIDTGHVRVEQTSPDGETAILATLGSRDYFGEVALMAQCARNADVIASFSVKCVVLDRASFLRLVATPARMPLLSKRMATYTLLDSTAAAVNLMGSRSSLISTSDSSDEASTTASPAASPAVVRHAAPPSAPSSEPSASSADAPCYDNLGPLPTDLEGAPDGFTPALQRYSIDAAVASAKSGRDPNSSSIGSSSSSSSSSSSQSSSEVGEGRVQVLAVADPLADAETGQPRPRPADPARIVQRQVTWATGALVGMVFVWASFMAAFVIAGVSSGKAALAGLVPAGALLIFGLSCQASAAAAEAAARRAEALARAAQTAEKRFDPVAEVVKAQTAPASHTTLAPTDTAAAAPAAATTAATTAADANQATDSIGVENDGEAMEVDAVKAALRARSEVVTYFGETDAARAARLRKLLLHEGEFRTGEANEYSRALKAESERLLEEQIEALSAARPAERGTGAEYGEVYLGKIPADVYERLDARSVTERATRDGRRTTAKYAQTCSYLQPLFEELVRKQVHPEILAGLDAIVRELNGRDYINAMGHFVDMSIGNAPWPIGVTMVGIHERSGRERISAHKVAHVLNDDRSRKYIQSVKRLITWAQTKFPPDDASRLIG</sequence>
<dbReference type="AlphaFoldDB" id="A0A0L0DP44"/>
<gene>
    <name evidence="8" type="ORF">AMSG_12247</name>
</gene>
<keyword evidence="4" id="KW-0547">Nucleotide-binding</keyword>
<evidence type="ECO:0000256" key="5">
    <source>
        <dbReference type="SAM" id="MobiDB-lite"/>
    </source>
</evidence>
<dbReference type="RefSeq" id="XP_013754701.1">
    <property type="nucleotide sequence ID" value="XM_013899247.1"/>
</dbReference>
<evidence type="ECO:0000313" key="9">
    <source>
        <dbReference type="Proteomes" id="UP000054408"/>
    </source>
</evidence>
<dbReference type="InterPro" id="IPR018488">
    <property type="entry name" value="cNMP-bd_CS"/>
</dbReference>
<dbReference type="GO" id="GO:0005829">
    <property type="term" value="C:cytosol"/>
    <property type="evidence" value="ECO:0007669"/>
    <property type="project" value="TreeGrafter"/>
</dbReference>
<dbReference type="Pfam" id="PF02840">
    <property type="entry name" value="Prp18"/>
    <property type="match status" value="1"/>
</dbReference>
<feature type="region of interest" description="Disordered" evidence="5">
    <location>
        <begin position="1"/>
        <end position="61"/>
    </location>
</feature>
<accession>A0A0L0DP44</accession>
<dbReference type="Pfam" id="PF00027">
    <property type="entry name" value="cNMP_binding"/>
    <property type="match status" value="2"/>
</dbReference>
<feature type="compositionally biased region" description="Low complexity" evidence="5">
    <location>
        <begin position="447"/>
        <end position="466"/>
    </location>
</feature>
<dbReference type="GO" id="GO:0034236">
    <property type="term" value="F:protein kinase A catalytic subunit binding"/>
    <property type="evidence" value="ECO:0007669"/>
    <property type="project" value="TreeGrafter"/>
</dbReference>
<dbReference type="SMART" id="SM00100">
    <property type="entry name" value="cNMP"/>
    <property type="match status" value="2"/>
</dbReference>
<protein>
    <recommendedName>
        <fullName evidence="1">cAMP-dependent protein kinase regulatory subunit</fullName>
    </recommendedName>
</protein>
<evidence type="ECO:0000256" key="1">
    <source>
        <dbReference type="ARBA" id="ARBA00020355"/>
    </source>
</evidence>
<dbReference type="GO" id="GO:0005681">
    <property type="term" value="C:spliceosomal complex"/>
    <property type="evidence" value="ECO:0007669"/>
    <property type="project" value="InterPro"/>
</dbReference>
<dbReference type="Pfam" id="PF08799">
    <property type="entry name" value="PRP4"/>
    <property type="match status" value="1"/>
</dbReference>
<dbReference type="PROSITE" id="PS00888">
    <property type="entry name" value="CNMP_BINDING_1"/>
    <property type="match status" value="1"/>
</dbReference>
<dbReference type="InterPro" id="IPR000595">
    <property type="entry name" value="cNMP-bd_dom"/>
</dbReference>
<feature type="compositionally biased region" description="Low complexity" evidence="5">
    <location>
        <begin position="8"/>
        <end position="35"/>
    </location>
</feature>
<dbReference type="EMBL" id="GL349479">
    <property type="protein sequence ID" value="KNC53193.1"/>
    <property type="molecule type" value="Genomic_DNA"/>
</dbReference>
<evidence type="ECO:0000313" key="8">
    <source>
        <dbReference type="EMBL" id="KNC53193.1"/>
    </source>
</evidence>
<dbReference type="FunFam" id="2.60.120.10:FF:000039">
    <property type="entry name" value="cAMP-dependent protein kinase regulatory subunit"/>
    <property type="match status" value="1"/>
</dbReference>
<dbReference type="Gene3D" id="4.10.280.110">
    <property type="entry name" value="Pre-mRNA processing factor 4 domain"/>
    <property type="match status" value="1"/>
</dbReference>
<dbReference type="GO" id="GO:0030552">
    <property type="term" value="F:cAMP binding"/>
    <property type="evidence" value="ECO:0007669"/>
    <property type="project" value="TreeGrafter"/>
</dbReference>
<dbReference type="SUPFAM" id="SSF47938">
    <property type="entry name" value="Functional domain of the splicing factor Prp18"/>
    <property type="match status" value="1"/>
</dbReference>
<keyword evidence="2" id="KW-0597">Phosphoprotein</keyword>
<dbReference type="Gene3D" id="1.20.940.10">
    <property type="entry name" value="Functional domain of the splicing factor Prp18"/>
    <property type="match status" value="1"/>
</dbReference>
<dbReference type="SUPFAM" id="SSF158230">
    <property type="entry name" value="PRP4-like"/>
    <property type="match status" value="1"/>
</dbReference>
<name>A0A0L0DP44_THETB</name>
<feature type="domain" description="Cyclic nucleotide-binding" evidence="7">
    <location>
        <begin position="97"/>
        <end position="218"/>
    </location>
</feature>
<feature type="compositionally biased region" description="Low complexity" evidence="5">
    <location>
        <begin position="361"/>
        <end position="404"/>
    </location>
</feature>
<dbReference type="GO" id="GO:0005952">
    <property type="term" value="C:cAMP-dependent protein kinase complex"/>
    <property type="evidence" value="ECO:0007669"/>
    <property type="project" value="InterPro"/>
</dbReference>
<dbReference type="InterPro" id="IPR036285">
    <property type="entry name" value="PRP4-like_sf"/>
</dbReference>
<evidence type="ECO:0000256" key="6">
    <source>
        <dbReference type="SAM" id="Phobius"/>
    </source>
</evidence>
<dbReference type="PROSITE" id="PS50042">
    <property type="entry name" value="CNMP_BINDING_3"/>
    <property type="match status" value="2"/>
</dbReference>
<dbReference type="InterPro" id="IPR018490">
    <property type="entry name" value="cNMP-bd_dom_sf"/>
</dbReference>
<feature type="region of interest" description="Disordered" evidence="5">
    <location>
        <begin position="361"/>
        <end position="424"/>
    </location>
</feature>
<dbReference type="SMART" id="SM00500">
    <property type="entry name" value="SFM"/>
    <property type="match status" value="1"/>
</dbReference>
<keyword evidence="3" id="KW-0677">Repeat</keyword>
<keyword evidence="6" id="KW-0472">Membrane</keyword>
<dbReference type="PANTHER" id="PTHR11635:SF152">
    <property type="entry name" value="CAMP-DEPENDENT PROTEIN KINASE TYPE I REGULATORY SUBUNIT-RELATED"/>
    <property type="match status" value="1"/>
</dbReference>
<evidence type="ECO:0000256" key="4">
    <source>
        <dbReference type="ARBA" id="ARBA00022741"/>
    </source>
</evidence>
<reference evidence="8 9" key="1">
    <citation type="submission" date="2010-05" db="EMBL/GenBank/DDBJ databases">
        <title>The Genome Sequence of Thecamonas trahens ATCC 50062.</title>
        <authorList>
            <consortium name="The Broad Institute Genome Sequencing Platform"/>
            <person name="Russ C."/>
            <person name="Cuomo C."/>
            <person name="Shea T."/>
            <person name="Young S.K."/>
            <person name="Zeng Q."/>
            <person name="Koehrsen M."/>
            <person name="Haas B."/>
            <person name="Borodovsky M."/>
            <person name="Guigo R."/>
            <person name="Alvarado L."/>
            <person name="Berlin A."/>
            <person name="Bochicchio J."/>
            <person name="Borenstein D."/>
            <person name="Chapman S."/>
            <person name="Chen Z."/>
            <person name="Freedman E."/>
            <person name="Gellesch M."/>
            <person name="Goldberg J."/>
            <person name="Griggs A."/>
            <person name="Gujja S."/>
            <person name="Heilman E."/>
            <person name="Heiman D."/>
            <person name="Hepburn T."/>
            <person name="Howarth C."/>
            <person name="Jen D."/>
            <person name="Larson L."/>
            <person name="Mehta T."/>
            <person name="Park D."/>
            <person name="Pearson M."/>
            <person name="Roberts A."/>
            <person name="Saif S."/>
            <person name="Shenoy N."/>
            <person name="Sisk P."/>
            <person name="Stolte C."/>
            <person name="Sykes S."/>
            <person name="Thomson T."/>
            <person name="Walk T."/>
            <person name="White J."/>
            <person name="Yandava C."/>
            <person name="Burger G."/>
            <person name="Gray M.W."/>
            <person name="Holland P.W.H."/>
            <person name="King N."/>
            <person name="Lang F.B.F."/>
            <person name="Roger A.J."/>
            <person name="Ruiz-Trillo I."/>
            <person name="Lander E."/>
            <person name="Nusbaum C."/>
        </authorList>
    </citation>
    <scope>NUCLEOTIDE SEQUENCE [LARGE SCALE GENOMIC DNA]</scope>
    <source>
        <strain evidence="8 9">ATCC 50062</strain>
    </source>
</reference>
<dbReference type="GO" id="GO:0033554">
    <property type="term" value="P:cellular response to stress"/>
    <property type="evidence" value="ECO:0007669"/>
    <property type="project" value="UniProtKB-ARBA"/>
</dbReference>
<dbReference type="InterPro" id="IPR014710">
    <property type="entry name" value="RmlC-like_jellyroll"/>
</dbReference>
<dbReference type="InterPro" id="IPR050503">
    <property type="entry name" value="cAMP-dep_PK_reg_su-like"/>
</dbReference>
<dbReference type="OrthoDB" id="417078at2759"/>
<feature type="domain" description="Cyclic nucleotide-binding" evidence="7">
    <location>
        <begin position="221"/>
        <end position="325"/>
    </location>
</feature>
<proteinExistence type="predicted"/>